<keyword evidence="10" id="KW-0915">Sodium</keyword>
<dbReference type="EMBL" id="CADCTP010000326">
    <property type="protein sequence ID" value="CAA9281049.1"/>
    <property type="molecule type" value="Genomic_DNA"/>
</dbReference>
<evidence type="ECO:0000256" key="9">
    <source>
        <dbReference type="ARBA" id="ARBA00049940"/>
    </source>
</evidence>
<dbReference type="AlphaFoldDB" id="A0A6J4JKT2"/>
<feature type="transmembrane region" description="Helical" evidence="10">
    <location>
        <begin position="58"/>
        <end position="78"/>
    </location>
</feature>
<feature type="transmembrane region" description="Helical" evidence="10">
    <location>
        <begin position="32"/>
        <end position="51"/>
    </location>
</feature>
<gene>
    <name evidence="10" type="primary">fluC</name>
    <name evidence="10" type="synonym">crcB</name>
    <name evidence="11" type="ORF">AVDCRST_MAG41-3588</name>
</gene>
<comment type="similarity">
    <text evidence="7 10">Belongs to the fluoride channel Fluc/FEX (TC 1.A.43) family.</text>
</comment>
<keyword evidence="10" id="KW-0479">Metal-binding</keyword>
<dbReference type="GO" id="GO:0005886">
    <property type="term" value="C:plasma membrane"/>
    <property type="evidence" value="ECO:0007669"/>
    <property type="project" value="UniProtKB-SubCell"/>
</dbReference>
<keyword evidence="4 10" id="KW-1133">Transmembrane helix</keyword>
<dbReference type="Pfam" id="PF02537">
    <property type="entry name" value="CRCB"/>
    <property type="match status" value="1"/>
</dbReference>
<keyword evidence="5 10" id="KW-0472">Membrane</keyword>
<proteinExistence type="inferred from homology"/>
<keyword evidence="3 10" id="KW-0812">Transmembrane</keyword>
<evidence type="ECO:0000256" key="7">
    <source>
        <dbReference type="ARBA" id="ARBA00035120"/>
    </source>
</evidence>
<keyword evidence="10" id="KW-0406">Ion transport</keyword>
<name>A0A6J4JKT2_9ACTN</name>
<protein>
    <recommendedName>
        <fullName evidence="10">Fluoride-specific ion channel FluC</fullName>
    </recommendedName>
</protein>
<evidence type="ECO:0000256" key="5">
    <source>
        <dbReference type="ARBA" id="ARBA00023136"/>
    </source>
</evidence>
<evidence type="ECO:0000313" key="11">
    <source>
        <dbReference type="EMBL" id="CAA9281049.1"/>
    </source>
</evidence>
<comment type="activity regulation">
    <text evidence="10">Na(+) is not transported, but it plays an essential structural role and its presence is essential for fluoride channel function.</text>
</comment>
<dbReference type="GO" id="GO:0062054">
    <property type="term" value="F:fluoride channel activity"/>
    <property type="evidence" value="ECO:0007669"/>
    <property type="project" value="UniProtKB-UniRule"/>
</dbReference>
<dbReference type="GO" id="GO:0140114">
    <property type="term" value="P:cellular detoxification of fluoride"/>
    <property type="evidence" value="ECO:0007669"/>
    <property type="project" value="UniProtKB-UniRule"/>
</dbReference>
<evidence type="ECO:0000256" key="4">
    <source>
        <dbReference type="ARBA" id="ARBA00022989"/>
    </source>
</evidence>
<comment type="subcellular location">
    <subcellularLocation>
        <location evidence="1 10">Cell membrane</location>
        <topology evidence="1 10">Multi-pass membrane protein</topology>
    </subcellularLocation>
</comment>
<accession>A0A6J4JKT2</accession>
<evidence type="ECO:0000256" key="2">
    <source>
        <dbReference type="ARBA" id="ARBA00022475"/>
    </source>
</evidence>
<evidence type="ECO:0000256" key="1">
    <source>
        <dbReference type="ARBA" id="ARBA00004651"/>
    </source>
</evidence>
<dbReference type="InterPro" id="IPR003691">
    <property type="entry name" value="FluC"/>
</dbReference>
<keyword evidence="10" id="KW-0813">Transport</keyword>
<dbReference type="PANTHER" id="PTHR28259">
    <property type="entry name" value="FLUORIDE EXPORT PROTEIN 1-RELATED"/>
    <property type="match status" value="1"/>
</dbReference>
<evidence type="ECO:0000256" key="10">
    <source>
        <dbReference type="HAMAP-Rule" id="MF_00454"/>
    </source>
</evidence>
<dbReference type="NCBIfam" id="TIGR00494">
    <property type="entry name" value="crcB"/>
    <property type="match status" value="1"/>
</dbReference>
<feature type="binding site" evidence="10">
    <location>
        <position position="70"/>
    </location>
    <ligand>
        <name>Na(+)</name>
        <dbReference type="ChEBI" id="CHEBI:29101"/>
        <note>structural</note>
    </ligand>
</feature>
<sequence>MTALWVALGAAVGAPTRYLVDRAVRDRLGSAFPWGTFLVNVVGCLLLGLVAGSGTAPAAVVALVGTGFCGALTTYSTYGWEALVLAERGAWRAAAAYVLGSTAAGLGAAALGWTLVN</sequence>
<comment type="catalytic activity">
    <reaction evidence="8">
        <text>fluoride(in) = fluoride(out)</text>
        <dbReference type="Rhea" id="RHEA:76159"/>
        <dbReference type="ChEBI" id="CHEBI:17051"/>
    </reaction>
    <physiologicalReaction direction="left-to-right" evidence="8">
        <dbReference type="Rhea" id="RHEA:76160"/>
    </physiologicalReaction>
</comment>
<dbReference type="GO" id="GO:0046872">
    <property type="term" value="F:metal ion binding"/>
    <property type="evidence" value="ECO:0007669"/>
    <property type="project" value="UniProtKB-KW"/>
</dbReference>
<evidence type="ECO:0000256" key="6">
    <source>
        <dbReference type="ARBA" id="ARBA00023303"/>
    </source>
</evidence>
<feature type="binding site" evidence="10">
    <location>
        <position position="73"/>
    </location>
    <ligand>
        <name>Na(+)</name>
        <dbReference type="ChEBI" id="CHEBI:29101"/>
        <note>structural</note>
    </ligand>
</feature>
<organism evidence="11">
    <name type="scientific">uncultured Mycobacteriales bacterium</name>
    <dbReference type="NCBI Taxonomy" id="581187"/>
    <lineage>
        <taxon>Bacteria</taxon>
        <taxon>Bacillati</taxon>
        <taxon>Actinomycetota</taxon>
        <taxon>Actinomycetes</taxon>
        <taxon>Mycobacteriales</taxon>
        <taxon>environmental samples</taxon>
    </lineage>
</organism>
<keyword evidence="2 10" id="KW-1003">Cell membrane</keyword>
<dbReference type="PANTHER" id="PTHR28259:SF1">
    <property type="entry name" value="FLUORIDE EXPORT PROTEIN 1-RELATED"/>
    <property type="match status" value="1"/>
</dbReference>
<dbReference type="HAMAP" id="MF_00454">
    <property type="entry name" value="FluC"/>
    <property type="match status" value="1"/>
</dbReference>
<comment type="function">
    <text evidence="9 10">Fluoride-specific ion channel. Important for reducing fluoride concentration in the cell, thus reducing its toxicity.</text>
</comment>
<evidence type="ECO:0000256" key="8">
    <source>
        <dbReference type="ARBA" id="ARBA00035585"/>
    </source>
</evidence>
<feature type="transmembrane region" description="Helical" evidence="10">
    <location>
        <begin position="90"/>
        <end position="116"/>
    </location>
</feature>
<keyword evidence="6 10" id="KW-0407">Ion channel</keyword>
<evidence type="ECO:0000256" key="3">
    <source>
        <dbReference type="ARBA" id="ARBA00022692"/>
    </source>
</evidence>
<reference evidence="11" key="1">
    <citation type="submission" date="2020-02" db="EMBL/GenBank/DDBJ databases">
        <authorList>
            <person name="Meier V. D."/>
        </authorList>
    </citation>
    <scope>NUCLEOTIDE SEQUENCE</scope>
    <source>
        <strain evidence="11">AVDCRST_MAG41</strain>
    </source>
</reference>